<feature type="compositionally biased region" description="Basic and acidic residues" evidence="1">
    <location>
        <begin position="20"/>
        <end position="40"/>
    </location>
</feature>
<feature type="region of interest" description="Disordered" evidence="1">
    <location>
        <begin position="1"/>
        <end position="40"/>
    </location>
</feature>
<evidence type="ECO:0000256" key="1">
    <source>
        <dbReference type="SAM" id="MobiDB-lite"/>
    </source>
</evidence>
<dbReference type="Proteomes" id="UP000008698">
    <property type="component" value="Unassembled WGS sequence"/>
</dbReference>
<reference evidence="3" key="1">
    <citation type="journal article" date="2011" name="PLoS Pathog.">
        <title>Comparative genomics yields insights into niche adaptation of plant vascular wilt pathogens.</title>
        <authorList>
            <person name="Klosterman S.J."/>
            <person name="Subbarao K.V."/>
            <person name="Kang S."/>
            <person name="Veronese P."/>
            <person name="Gold S.E."/>
            <person name="Thomma B.P.H.J."/>
            <person name="Chen Z."/>
            <person name="Henrissat B."/>
            <person name="Lee Y.-H."/>
            <person name="Park J."/>
            <person name="Garcia-Pedrajas M.D."/>
            <person name="Barbara D.J."/>
            <person name="Anchieta A."/>
            <person name="de Jonge R."/>
            <person name="Santhanam P."/>
            <person name="Maruthachalam K."/>
            <person name="Atallah Z."/>
            <person name="Amyotte S.G."/>
            <person name="Paz Z."/>
            <person name="Inderbitzin P."/>
            <person name="Hayes R.J."/>
            <person name="Heiman D.I."/>
            <person name="Young S."/>
            <person name="Zeng Q."/>
            <person name="Engels R."/>
            <person name="Galagan J."/>
            <person name="Cuomo C.A."/>
            <person name="Dobinson K.F."/>
            <person name="Ma L.-J."/>
        </authorList>
    </citation>
    <scope>NUCLEOTIDE SEQUENCE [LARGE SCALE GENOMIC DNA]</scope>
    <source>
        <strain evidence="3">VaMs.102 / ATCC MYA-4576 / FGSC 10136</strain>
    </source>
</reference>
<dbReference type="GeneID" id="9530359"/>
<dbReference type="HOGENOM" id="CLU_3299699_0_0_1"/>
<sequence length="40" mass="4392">MTANDISRPNGLAANNGTSHVREPNVEHAAHRRCYDTDEA</sequence>
<dbReference type="KEGG" id="val:VDBG_04746"/>
<keyword evidence="3" id="KW-1185">Reference proteome</keyword>
<proteinExistence type="predicted"/>
<name>C9SI64_VERA1</name>
<evidence type="ECO:0000313" key="2">
    <source>
        <dbReference type="EMBL" id="EEY18637.1"/>
    </source>
</evidence>
<evidence type="ECO:0000313" key="3">
    <source>
        <dbReference type="Proteomes" id="UP000008698"/>
    </source>
</evidence>
<dbReference type="RefSeq" id="XP_003005140.1">
    <property type="nucleotide sequence ID" value="XM_003005094.1"/>
</dbReference>
<protein>
    <submittedName>
        <fullName evidence="2">Uncharacterized protein</fullName>
    </submittedName>
</protein>
<feature type="compositionally biased region" description="Polar residues" evidence="1">
    <location>
        <begin position="1"/>
        <end position="19"/>
    </location>
</feature>
<dbReference type="AlphaFoldDB" id="C9SI64"/>
<accession>C9SI64</accession>
<dbReference type="EMBL" id="DS985218">
    <property type="protein sequence ID" value="EEY18637.1"/>
    <property type="molecule type" value="Genomic_DNA"/>
</dbReference>
<gene>
    <name evidence="2" type="ORF">VDBG_04746</name>
</gene>
<organism evidence="3">
    <name type="scientific">Verticillium alfalfae (strain VaMs.102 / ATCC MYA-4576 / FGSC 10136)</name>
    <name type="common">Verticillium wilt of alfalfa</name>
    <name type="synonym">Verticillium albo-atrum</name>
    <dbReference type="NCBI Taxonomy" id="526221"/>
    <lineage>
        <taxon>Eukaryota</taxon>
        <taxon>Fungi</taxon>
        <taxon>Dikarya</taxon>
        <taxon>Ascomycota</taxon>
        <taxon>Pezizomycotina</taxon>
        <taxon>Sordariomycetes</taxon>
        <taxon>Hypocreomycetidae</taxon>
        <taxon>Glomerellales</taxon>
        <taxon>Plectosphaerellaceae</taxon>
        <taxon>Verticillium</taxon>
    </lineage>
</organism>